<keyword evidence="5" id="KW-0679">Respiratory chain</keyword>
<evidence type="ECO:0000256" key="10">
    <source>
        <dbReference type="ARBA" id="ARBA00023027"/>
    </source>
</evidence>
<feature type="domain" description="NADH:quinone oxidoreductase/Mrp antiporter transmembrane" evidence="16">
    <location>
        <begin position="1"/>
        <end position="58"/>
    </location>
</feature>
<dbReference type="PANTHER" id="PTHR42829">
    <property type="entry name" value="NADH-UBIQUINONE OXIDOREDUCTASE CHAIN 5"/>
    <property type="match status" value="1"/>
</dbReference>
<comment type="catalytic activity">
    <reaction evidence="13">
        <text>a ubiquinone + NADH + 5 H(+)(in) = a ubiquinol + NAD(+) + 4 H(+)(out)</text>
        <dbReference type="Rhea" id="RHEA:29091"/>
        <dbReference type="Rhea" id="RHEA-COMP:9565"/>
        <dbReference type="Rhea" id="RHEA-COMP:9566"/>
        <dbReference type="ChEBI" id="CHEBI:15378"/>
        <dbReference type="ChEBI" id="CHEBI:16389"/>
        <dbReference type="ChEBI" id="CHEBI:17976"/>
        <dbReference type="ChEBI" id="CHEBI:57540"/>
        <dbReference type="ChEBI" id="CHEBI:57945"/>
        <dbReference type="EC" id="7.1.1.2"/>
    </reaction>
</comment>
<dbReference type="EMBL" id="NRSJ01000132">
    <property type="protein sequence ID" value="MBK1707455.1"/>
    <property type="molecule type" value="Genomic_DNA"/>
</dbReference>
<keyword evidence="4" id="KW-0813">Transport</keyword>
<feature type="transmembrane region" description="Helical" evidence="15">
    <location>
        <begin position="52"/>
        <end position="78"/>
    </location>
</feature>
<feature type="domain" description="NADH dehydrogenase subunit 5 C-terminal" evidence="17">
    <location>
        <begin position="69"/>
        <end position="121"/>
    </location>
</feature>
<name>A0AAJ0UAM0_9GAMM</name>
<dbReference type="InterPro" id="IPR010934">
    <property type="entry name" value="NADH_DH_su5_C"/>
</dbReference>
<dbReference type="Proteomes" id="UP001296776">
    <property type="component" value="Unassembled WGS sequence"/>
</dbReference>
<evidence type="ECO:0000259" key="16">
    <source>
        <dbReference type="Pfam" id="PF00361"/>
    </source>
</evidence>
<dbReference type="PANTHER" id="PTHR42829:SF2">
    <property type="entry name" value="NADH-UBIQUINONE OXIDOREDUCTASE CHAIN 5"/>
    <property type="match status" value="1"/>
</dbReference>
<reference evidence="18" key="1">
    <citation type="submission" date="2017-08" db="EMBL/GenBank/DDBJ databases">
        <authorList>
            <person name="Imhoff J.F."/>
            <person name="Rahn T."/>
            <person name="Kuenzel S."/>
            <person name="Neulinger S.C."/>
        </authorList>
    </citation>
    <scope>NUCLEOTIDE SEQUENCE</scope>
    <source>
        <strain evidence="18">DSM 11080</strain>
    </source>
</reference>
<sequence length="215" mass="23935">MRKMGGLWRKIPITYAMMLAGTLALTGFPMTAGFFSKDAIIEASFMGHNVMAGFAFVMLVVAAAFTSFYSWRLVFMTFHGKPRASTEVMSHMHESPQVMLIPLYVLAAGALFGGLLFSAAFIGAESTAEFWKGAIFTAHGNEILEEIHHVPSWVKAAPFIAMVLGFLTALFFYVLKPETPKALSSRMGALYRFLLNKWYFDELYDAIFVRPARSS</sequence>
<dbReference type="Gene3D" id="1.20.5.2700">
    <property type="match status" value="1"/>
</dbReference>
<feature type="transmembrane region" description="Helical" evidence="15">
    <location>
        <begin position="156"/>
        <end position="175"/>
    </location>
</feature>
<keyword evidence="9 15" id="KW-1133">Transmembrane helix</keyword>
<evidence type="ECO:0000259" key="17">
    <source>
        <dbReference type="Pfam" id="PF06455"/>
    </source>
</evidence>
<keyword evidence="10" id="KW-0520">NAD</keyword>
<keyword evidence="11" id="KW-0830">Ubiquinone</keyword>
<evidence type="ECO:0000256" key="1">
    <source>
        <dbReference type="ARBA" id="ARBA00004127"/>
    </source>
</evidence>
<keyword evidence="7" id="KW-1278">Translocase</keyword>
<accession>A0AAJ0UAM0</accession>
<dbReference type="InterPro" id="IPR001750">
    <property type="entry name" value="ND/Mrp_TM"/>
</dbReference>
<evidence type="ECO:0000313" key="18">
    <source>
        <dbReference type="EMBL" id="MBK1707455.1"/>
    </source>
</evidence>
<evidence type="ECO:0000256" key="7">
    <source>
        <dbReference type="ARBA" id="ARBA00022967"/>
    </source>
</evidence>
<dbReference type="InterPro" id="IPR003945">
    <property type="entry name" value="NU5C-like"/>
</dbReference>
<keyword evidence="6 14" id="KW-0812">Transmembrane</keyword>
<proteinExistence type="predicted"/>
<keyword evidence="8" id="KW-0249">Electron transport</keyword>
<evidence type="ECO:0000256" key="4">
    <source>
        <dbReference type="ARBA" id="ARBA00022448"/>
    </source>
</evidence>
<dbReference type="EC" id="7.1.1.2" evidence="2"/>
<reference evidence="18" key="2">
    <citation type="journal article" date="2020" name="Microorganisms">
        <title>Osmotic Adaptation and Compatible Solute Biosynthesis of Phototrophic Bacteria as Revealed from Genome Analyses.</title>
        <authorList>
            <person name="Imhoff J.F."/>
            <person name="Rahn T."/>
            <person name="Kunzel S."/>
            <person name="Keller A."/>
            <person name="Neulinger S.C."/>
        </authorList>
    </citation>
    <scope>NUCLEOTIDE SEQUENCE</scope>
    <source>
        <strain evidence="18">DSM 11080</strain>
    </source>
</reference>
<evidence type="ECO:0000256" key="6">
    <source>
        <dbReference type="ARBA" id="ARBA00022692"/>
    </source>
</evidence>
<dbReference type="AlphaFoldDB" id="A0AAJ0UAM0"/>
<gene>
    <name evidence="18" type="ORF">CKO40_23765</name>
</gene>
<evidence type="ECO:0000256" key="15">
    <source>
        <dbReference type="SAM" id="Phobius"/>
    </source>
</evidence>
<dbReference type="GO" id="GO:0003954">
    <property type="term" value="F:NADH dehydrogenase activity"/>
    <property type="evidence" value="ECO:0007669"/>
    <property type="project" value="TreeGrafter"/>
</dbReference>
<dbReference type="GO" id="GO:0008137">
    <property type="term" value="F:NADH dehydrogenase (ubiquinone) activity"/>
    <property type="evidence" value="ECO:0007669"/>
    <property type="project" value="UniProtKB-EC"/>
</dbReference>
<dbReference type="Pfam" id="PF06455">
    <property type="entry name" value="NADH5_C"/>
    <property type="match status" value="1"/>
</dbReference>
<evidence type="ECO:0000256" key="14">
    <source>
        <dbReference type="RuleBase" id="RU000320"/>
    </source>
</evidence>
<feature type="transmembrane region" description="Helical" evidence="15">
    <location>
        <begin position="99"/>
        <end position="122"/>
    </location>
</feature>
<evidence type="ECO:0000256" key="8">
    <source>
        <dbReference type="ARBA" id="ARBA00022982"/>
    </source>
</evidence>
<organism evidence="18 19">
    <name type="scientific">Halochromatium glycolicum</name>
    <dbReference type="NCBI Taxonomy" id="85075"/>
    <lineage>
        <taxon>Bacteria</taxon>
        <taxon>Pseudomonadati</taxon>
        <taxon>Pseudomonadota</taxon>
        <taxon>Gammaproteobacteria</taxon>
        <taxon>Chromatiales</taxon>
        <taxon>Chromatiaceae</taxon>
        <taxon>Halochromatium</taxon>
    </lineage>
</organism>
<dbReference type="Pfam" id="PF00361">
    <property type="entry name" value="Proton_antipo_M"/>
    <property type="match status" value="1"/>
</dbReference>
<feature type="non-terminal residue" evidence="18">
    <location>
        <position position="215"/>
    </location>
</feature>
<comment type="subcellular location">
    <subcellularLocation>
        <location evidence="1">Endomembrane system</location>
        <topology evidence="1">Multi-pass membrane protein</topology>
    </subcellularLocation>
    <subcellularLocation>
        <location evidence="14">Membrane</location>
        <topology evidence="14">Multi-pass membrane protein</topology>
    </subcellularLocation>
</comment>
<comment type="caution">
    <text evidence="18">The sequence shown here is derived from an EMBL/GenBank/DDBJ whole genome shotgun (WGS) entry which is preliminary data.</text>
</comment>
<keyword evidence="19" id="KW-1185">Reference proteome</keyword>
<dbReference type="GO" id="GO:0015990">
    <property type="term" value="P:electron transport coupled proton transport"/>
    <property type="evidence" value="ECO:0007669"/>
    <property type="project" value="TreeGrafter"/>
</dbReference>
<dbReference type="GO" id="GO:0016020">
    <property type="term" value="C:membrane"/>
    <property type="evidence" value="ECO:0007669"/>
    <property type="project" value="UniProtKB-SubCell"/>
</dbReference>
<evidence type="ECO:0000256" key="13">
    <source>
        <dbReference type="ARBA" id="ARBA00049551"/>
    </source>
</evidence>
<dbReference type="GO" id="GO:0042773">
    <property type="term" value="P:ATP synthesis coupled electron transport"/>
    <property type="evidence" value="ECO:0007669"/>
    <property type="project" value="InterPro"/>
</dbReference>
<dbReference type="GO" id="GO:0012505">
    <property type="term" value="C:endomembrane system"/>
    <property type="evidence" value="ECO:0007669"/>
    <property type="project" value="UniProtKB-SubCell"/>
</dbReference>
<protein>
    <recommendedName>
        <fullName evidence="3">NADH-ubiquinone oxidoreductase chain 5</fullName>
        <ecNumber evidence="2">7.1.1.2</ecNumber>
    </recommendedName>
</protein>
<evidence type="ECO:0000256" key="5">
    <source>
        <dbReference type="ARBA" id="ARBA00022660"/>
    </source>
</evidence>
<evidence type="ECO:0000256" key="9">
    <source>
        <dbReference type="ARBA" id="ARBA00022989"/>
    </source>
</evidence>
<evidence type="ECO:0000256" key="2">
    <source>
        <dbReference type="ARBA" id="ARBA00012944"/>
    </source>
</evidence>
<evidence type="ECO:0000313" key="19">
    <source>
        <dbReference type="Proteomes" id="UP001296776"/>
    </source>
</evidence>
<evidence type="ECO:0000256" key="11">
    <source>
        <dbReference type="ARBA" id="ARBA00023075"/>
    </source>
</evidence>
<keyword evidence="12 15" id="KW-0472">Membrane</keyword>
<evidence type="ECO:0000256" key="12">
    <source>
        <dbReference type="ARBA" id="ARBA00023136"/>
    </source>
</evidence>
<evidence type="ECO:0000256" key="3">
    <source>
        <dbReference type="ARBA" id="ARBA00021096"/>
    </source>
</evidence>